<dbReference type="OrthoDB" id="8585044at2"/>
<dbReference type="InterPro" id="IPR036942">
    <property type="entry name" value="Beta-barrel_TonB_sf"/>
</dbReference>
<comment type="subcellular location">
    <subcellularLocation>
        <location evidence="1">Cell outer membrane</location>
    </subcellularLocation>
</comment>
<dbReference type="Proteomes" id="UP000268070">
    <property type="component" value="Chromosome"/>
</dbReference>
<gene>
    <name evidence="7" type="ORF">D3M96_13380</name>
</gene>
<keyword evidence="4" id="KW-0472">Membrane</keyword>
<dbReference type="SUPFAM" id="SSF56935">
    <property type="entry name" value="Porins"/>
    <property type="match status" value="1"/>
</dbReference>
<evidence type="ECO:0000256" key="6">
    <source>
        <dbReference type="SAM" id="SignalP"/>
    </source>
</evidence>
<keyword evidence="3 6" id="KW-0732">Signal</keyword>
<dbReference type="KEGG" id="aaqu:D3M96_13380"/>
<evidence type="ECO:0000313" key="7">
    <source>
        <dbReference type="EMBL" id="AYN21435.1"/>
    </source>
</evidence>
<reference evidence="7 8" key="1">
    <citation type="submission" date="2018-09" db="EMBL/GenBank/DDBJ databases">
        <title>Complete genome sequence of the hydrocarbonoclastic bacterium Alcaligenes aquatilis QD168, isolated from a crude-oil polluted marine sediment of Central Chile.</title>
        <authorList>
            <person name="Duran R.E."/>
            <person name="Barra B."/>
            <person name="Salva-Serra F."/>
            <person name="Mendez V."/>
            <person name="Moore E.R.B."/>
            <person name="Seeger M."/>
        </authorList>
    </citation>
    <scope>NUCLEOTIDE SEQUENCE [LARGE SCALE GENOMIC DNA]</scope>
    <source>
        <strain evidence="7 8">QD168</strain>
    </source>
</reference>
<evidence type="ECO:0000256" key="4">
    <source>
        <dbReference type="ARBA" id="ARBA00023136"/>
    </source>
</evidence>
<comment type="similarity">
    <text evidence="2">Belongs to the MipA/OmpV family.</text>
</comment>
<protein>
    <submittedName>
        <fullName evidence="7">MipA/OmpV family protein</fullName>
    </submittedName>
</protein>
<organism evidence="7 8">
    <name type="scientific">Alcaligenes aquatilis</name>
    <dbReference type="NCBI Taxonomy" id="323284"/>
    <lineage>
        <taxon>Bacteria</taxon>
        <taxon>Pseudomonadati</taxon>
        <taxon>Pseudomonadota</taxon>
        <taxon>Betaproteobacteria</taxon>
        <taxon>Burkholderiales</taxon>
        <taxon>Alcaligenaceae</taxon>
        <taxon>Alcaligenes</taxon>
    </lineage>
</organism>
<dbReference type="PANTHER" id="PTHR38776">
    <property type="entry name" value="MLTA-INTERACTING PROTEIN-RELATED"/>
    <property type="match status" value="1"/>
</dbReference>
<dbReference type="GO" id="GO:0009279">
    <property type="term" value="C:cell outer membrane"/>
    <property type="evidence" value="ECO:0007669"/>
    <property type="project" value="UniProtKB-SubCell"/>
</dbReference>
<feature type="chain" id="PRO_5017983362" evidence="6">
    <location>
        <begin position="29"/>
        <end position="257"/>
    </location>
</feature>
<name>A0A3G2HWI8_9BURK</name>
<accession>A0A3G2HWI8</accession>
<dbReference type="Gene3D" id="2.40.170.20">
    <property type="entry name" value="TonB-dependent receptor, beta-barrel domain"/>
    <property type="match status" value="1"/>
</dbReference>
<sequence>MPTLARSALRPFLLLAALCALGTSQALAQQTTVGVGVGFAPKYEGADSYGGRFYPLLSHRNGHFFLAPKAGMPAIGLQTNLTDNWTIGTYAALARARKSGDADRLYGTDDIDRHGNLGVFTAYRLGNAKIEGSYYQALKSGYGATAVLDLSYRLWNDQDSSFSLGAELKWSNEKAMRTYFGVKSHEAAGSNGQLRTYRPDAGLRSYALYGQYTHKISESWSLQGLLGVNTLGEEAKDSPLVEKKSSVFGGVGLGYSF</sequence>
<evidence type="ECO:0000313" key="8">
    <source>
        <dbReference type="Proteomes" id="UP000268070"/>
    </source>
</evidence>
<evidence type="ECO:0000256" key="1">
    <source>
        <dbReference type="ARBA" id="ARBA00004442"/>
    </source>
</evidence>
<dbReference type="EMBL" id="CP032153">
    <property type="protein sequence ID" value="AYN21435.1"/>
    <property type="molecule type" value="Genomic_DNA"/>
</dbReference>
<evidence type="ECO:0000256" key="5">
    <source>
        <dbReference type="ARBA" id="ARBA00023237"/>
    </source>
</evidence>
<proteinExistence type="inferred from homology"/>
<dbReference type="Pfam" id="PF06629">
    <property type="entry name" value="MipA"/>
    <property type="match status" value="1"/>
</dbReference>
<dbReference type="RefSeq" id="WP_121739221.1">
    <property type="nucleotide sequence ID" value="NZ_CP032153.1"/>
</dbReference>
<dbReference type="PANTHER" id="PTHR38776:SF1">
    <property type="entry name" value="MLTA-INTERACTING PROTEIN-RELATED"/>
    <property type="match status" value="1"/>
</dbReference>
<dbReference type="AlphaFoldDB" id="A0A3G2HWI8"/>
<keyword evidence="5" id="KW-0998">Cell outer membrane</keyword>
<dbReference type="InterPro" id="IPR010583">
    <property type="entry name" value="MipA"/>
</dbReference>
<evidence type="ECO:0000256" key="2">
    <source>
        <dbReference type="ARBA" id="ARBA00005722"/>
    </source>
</evidence>
<feature type="signal peptide" evidence="6">
    <location>
        <begin position="1"/>
        <end position="28"/>
    </location>
</feature>
<evidence type="ECO:0000256" key="3">
    <source>
        <dbReference type="ARBA" id="ARBA00022729"/>
    </source>
</evidence>